<proteinExistence type="predicted"/>
<accession>A0A5B0N059</accession>
<evidence type="ECO:0000313" key="3">
    <source>
        <dbReference type="Proteomes" id="UP000325313"/>
    </source>
</evidence>
<reference evidence="2 3" key="1">
    <citation type="submission" date="2019-05" db="EMBL/GenBank/DDBJ databases">
        <title>Emergence of the Ug99 lineage of the wheat stem rust pathogen through somatic hybridization.</title>
        <authorList>
            <person name="Li F."/>
            <person name="Upadhyaya N.M."/>
            <person name="Sperschneider J."/>
            <person name="Matny O."/>
            <person name="Nguyen-Phuc H."/>
            <person name="Mago R."/>
            <person name="Raley C."/>
            <person name="Miller M.E."/>
            <person name="Silverstein K.A.T."/>
            <person name="Henningsen E."/>
            <person name="Hirsch C.D."/>
            <person name="Visser B."/>
            <person name="Pretorius Z.A."/>
            <person name="Steffenson B.J."/>
            <person name="Schwessinger B."/>
            <person name="Dodds P.N."/>
            <person name="Figueroa M."/>
        </authorList>
    </citation>
    <scope>NUCLEOTIDE SEQUENCE [LARGE SCALE GENOMIC DNA]</scope>
    <source>
        <strain evidence="2 3">Ug99</strain>
    </source>
</reference>
<name>A0A5B0N059_PUCGR</name>
<organism evidence="2 3">
    <name type="scientific">Puccinia graminis f. sp. tritici</name>
    <dbReference type="NCBI Taxonomy" id="56615"/>
    <lineage>
        <taxon>Eukaryota</taxon>
        <taxon>Fungi</taxon>
        <taxon>Dikarya</taxon>
        <taxon>Basidiomycota</taxon>
        <taxon>Pucciniomycotina</taxon>
        <taxon>Pucciniomycetes</taxon>
        <taxon>Pucciniales</taxon>
        <taxon>Pucciniaceae</taxon>
        <taxon>Puccinia</taxon>
    </lineage>
</organism>
<evidence type="ECO:0000256" key="1">
    <source>
        <dbReference type="SAM" id="MobiDB-lite"/>
    </source>
</evidence>
<dbReference type="AlphaFoldDB" id="A0A5B0N059"/>
<gene>
    <name evidence="2" type="ORF">PGTUg99_025590</name>
</gene>
<evidence type="ECO:0000313" key="2">
    <source>
        <dbReference type="EMBL" id="KAA1082182.1"/>
    </source>
</evidence>
<comment type="caution">
    <text evidence="2">The sequence shown here is derived from an EMBL/GenBank/DDBJ whole genome shotgun (WGS) entry which is preliminary data.</text>
</comment>
<sequence length="70" mass="7401">MHSPAATYPASDILVDGLTSQTSEVSPSSDHMDHDMIQLDNQIVSDETGKGDPDDGNCVSSSPDSTTVRH</sequence>
<dbReference type="Proteomes" id="UP000325313">
    <property type="component" value="Unassembled WGS sequence"/>
</dbReference>
<dbReference type="EMBL" id="VDEP01000439">
    <property type="protein sequence ID" value="KAA1082182.1"/>
    <property type="molecule type" value="Genomic_DNA"/>
</dbReference>
<feature type="region of interest" description="Disordered" evidence="1">
    <location>
        <begin position="43"/>
        <end position="70"/>
    </location>
</feature>
<feature type="compositionally biased region" description="Polar residues" evidence="1">
    <location>
        <begin position="58"/>
        <end position="70"/>
    </location>
</feature>
<protein>
    <submittedName>
        <fullName evidence="2">Uncharacterized protein</fullName>
    </submittedName>
</protein>